<dbReference type="AlphaFoldDB" id="A0A1Y5TRJ1"/>
<evidence type="ECO:0000313" key="1">
    <source>
        <dbReference type="EMBL" id="SLN70438.1"/>
    </source>
</evidence>
<proteinExistence type="predicted"/>
<evidence type="ECO:0000313" key="2">
    <source>
        <dbReference type="Proteomes" id="UP000193307"/>
    </source>
</evidence>
<keyword evidence="2" id="KW-1185">Reference proteome</keyword>
<accession>A0A1Y5TRJ1</accession>
<gene>
    <name evidence="1" type="ORF">PAM7971_03779</name>
</gene>
<dbReference type="RefSeq" id="WP_085850844.1">
    <property type="nucleotide sequence ID" value="NZ_FNZV01000024.1"/>
</dbReference>
<sequence>MLTDAMIGYASGLQYNWSTSRTLGTPRMHQQKFQSATTSKDDDCLMVAFGDAVDGSANYVIFQLAGELSQQDINLGMNGIYFEFNDQAYSGYKLVNRIEIAEDAIVVDFETGRMSLSEDTSPFRILYDVDGDVASEIRSMLETISTRAEIEFVNNASQ</sequence>
<organism evidence="1 2">
    <name type="scientific">Pacificibacter marinus</name>
    <dbReference type="NCBI Taxonomy" id="658057"/>
    <lineage>
        <taxon>Bacteria</taxon>
        <taxon>Pseudomonadati</taxon>
        <taxon>Pseudomonadota</taxon>
        <taxon>Alphaproteobacteria</taxon>
        <taxon>Rhodobacterales</taxon>
        <taxon>Roseobacteraceae</taxon>
        <taxon>Pacificibacter</taxon>
    </lineage>
</organism>
<name>A0A1Y5TRJ1_9RHOB</name>
<dbReference type="EMBL" id="FWFW01000022">
    <property type="protein sequence ID" value="SLN70438.1"/>
    <property type="molecule type" value="Genomic_DNA"/>
</dbReference>
<dbReference type="Proteomes" id="UP000193307">
    <property type="component" value="Unassembled WGS sequence"/>
</dbReference>
<reference evidence="1 2" key="1">
    <citation type="submission" date="2017-03" db="EMBL/GenBank/DDBJ databases">
        <authorList>
            <person name="Afonso C.L."/>
            <person name="Miller P.J."/>
            <person name="Scott M.A."/>
            <person name="Spackman E."/>
            <person name="Goraichik I."/>
            <person name="Dimitrov K.M."/>
            <person name="Suarez D.L."/>
            <person name="Swayne D.E."/>
        </authorList>
    </citation>
    <scope>NUCLEOTIDE SEQUENCE [LARGE SCALE GENOMIC DNA]</scope>
    <source>
        <strain evidence="1 2">CECT 7971</strain>
    </source>
</reference>
<dbReference type="STRING" id="658057.SAMN04488032_1242"/>
<protein>
    <submittedName>
        <fullName evidence="1">Uncharacterized protein</fullName>
    </submittedName>
</protein>